<reference evidence="4 5" key="1">
    <citation type="submission" date="2020-08" db="EMBL/GenBank/DDBJ databases">
        <title>The genome sequence of type strain Novosphingobium flavum NBRC 111647.</title>
        <authorList>
            <person name="Liu Y."/>
        </authorList>
    </citation>
    <scope>NUCLEOTIDE SEQUENCE [LARGE SCALE GENOMIC DNA]</scope>
    <source>
        <strain evidence="4 5">NBRC 111647</strain>
    </source>
</reference>
<evidence type="ECO:0000256" key="1">
    <source>
        <dbReference type="ARBA" id="ARBA00023125"/>
    </source>
</evidence>
<dbReference type="RefSeq" id="WP_185664060.1">
    <property type="nucleotide sequence ID" value="NZ_JACLAW010000006.1"/>
</dbReference>
<dbReference type="GO" id="GO:0003677">
    <property type="term" value="F:DNA binding"/>
    <property type="evidence" value="ECO:0007669"/>
    <property type="project" value="UniProtKB-UniRule"/>
</dbReference>
<dbReference type="EMBL" id="JACLAW010000006">
    <property type="protein sequence ID" value="MBC2665815.1"/>
    <property type="molecule type" value="Genomic_DNA"/>
</dbReference>
<dbReference type="Gene3D" id="1.10.357.10">
    <property type="entry name" value="Tetracycline Repressor, domain 2"/>
    <property type="match status" value="1"/>
</dbReference>
<feature type="domain" description="HTH tetR-type" evidence="3">
    <location>
        <begin position="10"/>
        <end position="70"/>
    </location>
</feature>
<organism evidence="4 5">
    <name type="scientific">Novosphingobium flavum</name>
    <dbReference type="NCBI Taxonomy" id="1778672"/>
    <lineage>
        <taxon>Bacteria</taxon>
        <taxon>Pseudomonadati</taxon>
        <taxon>Pseudomonadota</taxon>
        <taxon>Alphaproteobacteria</taxon>
        <taxon>Sphingomonadales</taxon>
        <taxon>Sphingomonadaceae</taxon>
        <taxon>Novosphingobium</taxon>
    </lineage>
</organism>
<dbReference type="Pfam" id="PF00440">
    <property type="entry name" value="TetR_N"/>
    <property type="match status" value="1"/>
</dbReference>
<feature type="DNA-binding region" description="H-T-H motif" evidence="2">
    <location>
        <begin position="33"/>
        <end position="52"/>
    </location>
</feature>
<proteinExistence type="predicted"/>
<accession>A0A7X1FRW3</accession>
<name>A0A7X1FRW3_9SPHN</name>
<evidence type="ECO:0000313" key="5">
    <source>
        <dbReference type="Proteomes" id="UP000566813"/>
    </source>
</evidence>
<dbReference type="InterPro" id="IPR001647">
    <property type="entry name" value="HTH_TetR"/>
</dbReference>
<dbReference type="InterPro" id="IPR009057">
    <property type="entry name" value="Homeodomain-like_sf"/>
</dbReference>
<evidence type="ECO:0000259" key="3">
    <source>
        <dbReference type="PROSITE" id="PS50977"/>
    </source>
</evidence>
<protein>
    <submittedName>
        <fullName evidence="4">TetR family transcriptional regulator</fullName>
    </submittedName>
</protein>
<comment type="caution">
    <text evidence="4">The sequence shown here is derived from an EMBL/GenBank/DDBJ whole genome shotgun (WGS) entry which is preliminary data.</text>
</comment>
<gene>
    <name evidence="4" type="ORF">H7F51_09790</name>
</gene>
<dbReference type="Proteomes" id="UP000566813">
    <property type="component" value="Unassembled WGS sequence"/>
</dbReference>
<dbReference type="SUPFAM" id="SSF46689">
    <property type="entry name" value="Homeodomain-like"/>
    <property type="match status" value="1"/>
</dbReference>
<dbReference type="PROSITE" id="PS50977">
    <property type="entry name" value="HTH_TETR_2"/>
    <property type="match status" value="1"/>
</dbReference>
<evidence type="ECO:0000256" key="2">
    <source>
        <dbReference type="PROSITE-ProRule" id="PRU00335"/>
    </source>
</evidence>
<dbReference type="AlphaFoldDB" id="A0A7X1FRW3"/>
<keyword evidence="1 2" id="KW-0238">DNA-binding</keyword>
<keyword evidence="5" id="KW-1185">Reference proteome</keyword>
<sequence length="197" mass="20663">MSIRRRLTQEESRAAALAAARALLLETGPQSVTLKAVAERVGRTHANLLHHFGSAAGLQKALAEHLASTICAKIGETVIASRSGIASPRDVVDLTFDAFDREGGGALASWMLLTGNEGALDPIIGAIHDLVEDLHDYGSEAMRATTLTLVLLALGDALMGAPLTQSLDLARTTGRDQAERMLAEATERAGLAPPPLP</sequence>
<evidence type="ECO:0000313" key="4">
    <source>
        <dbReference type="EMBL" id="MBC2665815.1"/>
    </source>
</evidence>